<feature type="non-terminal residue" evidence="1">
    <location>
        <position position="166"/>
    </location>
</feature>
<dbReference type="SUPFAM" id="SSF49410">
    <property type="entry name" value="Alpha-macroglobulin receptor domain"/>
    <property type="match status" value="1"/>
</dbReference>
<sequence length="166" mass="18567">QDTVVALEALALYAAKTFSKDGPDLQASLTSEDFNQNIQVDNTNRLLQQIVELPAVPRDYTVHVQGHGCLFLQAILRYHIPPLRSDATFAVSVQMECTRPNATQFPVTIHARYTGNRVSTNMVLIQVELLSGYSPVASSLEEVRLRICVQPRWEVMDVHLTGLYAE</sequence>
<keyword evidence="2" id="KW-1185">Reference proteome</keyword>
<dbReference type="Gene3D" id="2.60.120.1540">
    <property type="match status" value="1"/>
</dbReference>
<organism evidence="1 2">
    <name type="scientific">Eurypyga helias</name>
    <name type="common">Sunbittern</name>
    <name type="synonym">Ardea helias</name>
    <dbReference type="NCBI Taxonomy" id="54383"/>
    <lineage>
        <taxon>Eukaryota</taxon>
        <taxon>Metazoa</taxon>
        <taxon>Chordata</taxon>
        <taxon>Craniata</taxon>
        <taxon>Vertebrata</taxon>
        <taxon>Euteleostomi</taxon>
        <taxon>Archelosauria</taxon>
        <taxon>Archosauria</taxon>
        <taxon>Dinosauria</taxon>
        <taxon>Saurischia</taxon>
        <taxon>Theropoda</taxon>
        <taxon>Coelurosauria</taxon>
        <taxon>Aves</taxon>
        <taxon>Neognathae</taxon>
        <taxon>Neoaves</taxon>
        <taxon>Phaethontimorphae</taxon>
        <taxon>Eurypygiformes</taxon>
        <taxon>Eurypygidae</taxon>
        <taxon>Eurypyga</taxon>
    </lineage>
</organism>
<protein>
    <submittedName>
        <fullName evidence="1">Murinoglobulin-1</fullName>
    </submittedName>
</protein>
<name>A0A093IUT0_EURHL</name>
<dbReference type="PANTHER" id="PTHR11412:SF171">
    <property type="entry name" value="PREGNANCY ZONE PROTEIN-LIKE PROTEIN"/>
    <property type="match status" value="1"/>
</dbReference>
<feature type="non-terminal residue" evidence="1">
    <location>
        <position position="1"/>
    </location>
</feature>
<gene>
    <name evidence="1" type="ORF">N326_07486</name>
</gene>
<dbReference type="PANTHER" id="PTHR11412">
    <property type="entry name" value="MACROGLOBULIN / COMPLEMENT"/>
    <property type="match status" value="1"/>
</dbReference>
<dbReference type="InterPro" id="IPR036595">
    <property type="entry name" value="A-macroglobulin_rcpt-bd_sf"/>
</dbReference>
<dbReference type="Proteomes" id="UP000054232">
    <property type="component" value="Unassembled WGS sequence"/>
</dbReference>
<reference evidence="1 2" key="1">
    <citation type="submission" date="2014-04" db="EMBL/GenBank/DDBJ databases">
        <title>Genome evolution of avian class.</title>
        <authorList>
            <person name="Zhang G."/>
            <person name="Li C."/>
        </authorList>
    </citation>
    <scope>NUCLEOTIDE SEQUENCE [LARGE SCALE GENOMIC DNA]</scope>
    <source>
        <strain evidence="1">BGI_N326</strain>
    </source>
</reference>
<accession>A0A093IUT0</accession>
<evidence type="ECO:0000313" key="1">
    <source>
        <dbReference type="EMBL" id="KFW03392.1"/>
    </source>
</evidence>
<evidence type="ECO:0000313" key="2">
    <source>
        <dbReference type="Proteomes" id="UP000054232"/>
    </source>
</evidence>
<dbReference type="GO" id="GO:0005576">
    <property type="term" value="C:extracellular region"/>
    <property type="evidence" value="ECO:0007669"/>
    <property type="project" value="InterPro"/>
</dbReference>
<dbReference type="Gene3D" id="1.50.10.20">
    <property type="match status" value="1"/>
</dbReference>
<dbReference type="EMBL" id="KK564394">
    <property type="protein sequence ID" value="KFW03392.1"/>
    <property type="molecule type" value="Genomic_DNA"/>
</dbReference>
<dbReference type="AlphaFoldDB" id="A0A093IUT0"/>
<dbReference type="Gene3D" id="2.60.40.690">
    <property type="entry name" value="Alpha-macroglobulin, receptor-binding domain"/>
    <property type="match status" value="1"/>
</dbReference>
<proteinExistence type="predicted"/>
<dbReference type="InterPro" id="IPR050473">
    <property type="entry name" value="A2M/Complement_sys"/>
</dbReference>